<proteinExistence type="evidence at transcript level"/>
<reference evidence="6" key="1">
    <citation type="journal article" date="2013" name="Genome Biol. Evol.">
        <title>Punctuated emergences of genetic and phenotypic innovations in eumetazoan, bilaterian, euteleostome, and hominidae ancestors.</title>
        <authorList>
            <person name="Wenger Y."/>
            <person name="Galliot B."/>
        </authorList>
    </citation>
    <scope>NUCLEOTIDE SEQUENCE</scope>
    <source>
        <tissue evidence="6">Whole animals</tissue>
    </source>
</reference>
<dbReference type="SUPFAM" id="SSF55347">
    <property type="entry name" value="Glyceraldehyde-3-phosphate dehydrogenase-like, C-terminal domain"/>
    <property type="match status" value="1"/>
</dbReference>
<protein>
    <submittedName>
        <fullName evidence="6">Glucose-fructose oxidoreductase domain-containing protein 2</fullName>
    </submittedName>
</protein>
<dbReference type="Gene3D" id="3.30.360.10">
    <property type="entry name" value="Dihydrodipicolinate Reductase, domain 2"/>
    <property type="match status" value="1"/>
</dbReference>
<dbReference type="GO" id="GO:0016491">
    <property type="term" value="F:oxidoreductase activity"/>
    <property type="evidence" value="ECO:0007669"/>
    <property type="project" value="UniProtKB-KW"/>
</dbReference>
<dbReference type="InterPro" id="IPR055170">
    <property type="entry name" value="GFO_IDH_MocA-like_dom"/>
</dbReference>
<feature type="region of interest" description="Disordered" evidence="3">
    <location>
        <begin position="391"/>
        <end position="413"/>
    </location>
</feature>
<evidence type="ECO:0000256" key="3">
    <source>
        <dbReference type="SAM" id="MobiDB-lite"/>
    </source>
</evidence>
<accession>T2MCI9</accession>
<dbReference type="AlphaFoldDB" id="T2MCI9"/>
<dbReference type="OMA" id="NQKDYVH"/>
<dbReference type="KEGG" id="hmg:100208664"/>
<dbReference type="InterPro" id="IPR050463">
    <property type="entry name" value="Gfo/Idh/MocA_oxidrdct_glycsds"/>
</dbReference>
<evidence type="ECO:0000259" key="4">
    <source>
        <dbReference type="Pfam" id="PF01408"/>
    </source>
</evidence>
<dbReference type="InterPro" id="IPR000683">
    <property type="entry name" value="Gfo/Idh/MocA-like_OxRdtase_N"/>
</dbReference>
<dbReference type="GO" id="GO:0000166">
    <property type="term" value="F:nucleotide binding"/>
    <property type="evidence" value="ECO:0007669"/>
    <property type="project" value="InterPro"/>
</dbReference>
<dbReference type="Pfam" id="PF01408">
    <property type="entry name" value="GFO_IDH_MocA"/>
    <property type="match status" value="1"/>
</dbReference>
<dbReference type="EMBL" id="HAAD01003579">
    <property type="protein sequence ID" value="CDG69811.1"/>
    <property type="molecule type" value="mRNA"/>
</dbReference>
<dbReference type="Gene3D" id="3.40.50.720">
    <property type="entry name" value="NAD(P)-binding Rossmann-like Domain"/>
    <property type="match status" value="1"/>
</dbReference>
<evidence type="ECO:0000259" key="5">
    <source>
        <dbReference type="Pfam" id="PF22725"/>
    </source>
</evidence>
<sequence>MIMLPSVGIFGTDSHAQIIISLFKAAGFPVTAVWGQTLEKAKSLANELKISFYTTKIDELLLHNEVDIVCVSGTPHQYAQVCVKALSIGKHVFSSIPAGLTLKDANQMLEAAQYYPKLLSVLNHPLRFLAAFIEAKKLLSSGYCGDLIVCECSIHTTSLVKQNYDWQCDGSMGGGMLQTYGSHIIDILAFLTDKRAIEVQGTLETFTKQRDDMPMFRHISSDDFCSFQLKYPNDVQACVTLNSHLPSGFLQELMLIGKKGFLKIVNCNLYGQTKGSSEVESLYMEEYENGSLYDSFQDLVPGMYLFGLEQLIEGVKMAFESMQDSSVSADRRNADHNLISTAANFENGCHTRAVLDAIVKSHEKRAWVPVKQQNDASPPFWSVKESLLQENNKSTHLSQDLHKKSPVTNKKMK</sequence>
<feature type="domain" description="Gfo/Idh/MocA-like oxidoreductase N-terminal" evidence="4">
    <location>
        <begin position="7"/>
        <end position="121"/>
    </location>
</feature>
<dbReference type="OrthoDB" id="446809at2759"/>
<evidence type="ECO:0000256" key="1">
    <source>
        <dbReference type="ARBA" id="ARBA00010928"/>
    </source>
</evidence>
<keyword evidence="2" id="KW-0560">Oxidoreductase</keyword>
<dbReference type="SUPFAM" id="SSF51735">
    <property type="entry name" value="NAD(P)-binding Rossmann-fold domains"/>
    <property type="match status" value="1"/>
</dbReference>
<name>T2MCI9_HYDVU</name>
<comment type="similarity">
    <text evidence="1">Belongs to the Gfo/Idh/MocA family.</text>
</comment>
<feature type="domain" description="GFO/IDH/MocA-like oxidoreductase" evidence="5">
    <location>
        <begin position="132"/>
        <end position="262"/>
    </location>
</feature>
<dbReference type="PANTHER" id="PTHR43818:SF11">
    <property type="entry name" value="BCDNA.GH03377"/>
    <property type="match status" value="1"/>
</dbReference>
<dbReference type="Pfam" id="PF22725">
    <property type="entry name" value="GFO_IDH_MocA_C3"/>
    <property type="match status" value="1"/>
</dbReference>
<organism evidence="6">
    <name type="scientific">Hydra vulgaris</name>
    <name type="common">Hydra</name>
    <name type="synonym">Hydra attenuata</name>
    <dbReference type="NCBI Taxonomy" id="6087"/>
    <lineage>
        <taxon>Eukaryota</taxon>
        <taxon>Metazoa</taxon>
        <taxon>Cnidaria</taxon>
        <taxon>Hydrozoa</taxon>
        <taxon>Hydroidolina</taxon>
        <taxon>Anthoathecata</taxon>
        <taxon>Aplanulata</taxon>
        <taxon>Hydridae</taxon>
        <taxon>Hydra</taxon>
    </lineage>
</organism>
<evidence type="ECO:0000313" key="6">
    <source>
        <dbReference type="EMBL" id="CDG69811.1"/>
    </source>
</evidence>
<evidence type="ECO:0000256" key="2">
    <source>
        <dbReference type="ARBA" id="ARBA00023002"/>
    </source>
</evidence>
<dbReference type="GeneID" id="100208664"/>
<gene>
    <name evidence="6" type="primary">GFOD2</name>
</gene>
<dbReference type="PANTHER" id="PTHR43818">
    <property type="entry name" value="BCDNA.GH03377"/>
    <property type="match status" value="1"/>
</dbReference>
<dbReference type="InterPro" id="IPR036291">
    <property type="entry name" value="NAD(P)-bd_dom_sf"/>
</dbReference>